<proteinExistence type="inferred from homology"/>
<feature type="compositionally biased region" description="Low complexity" evidence="11">
    <location>
        <begin position="11"/>
        <end position="37"/>
    </location>
</feature>
<keyword evidence="14" id="KW-1185">Reference proteome</keyword>
<comment type="caution">
    <text evidence="13">The sequence shown here is derived from an EMBL/GenBank/DDBJ whole genome shotgun (WGS) entry which is preliminary data.</text>
</comment>
<evidence type="ECO:0000256" key="3">
    <source>
        <dbReference type="ARBA" id="ARBA00022741"/>
    </source>
</evidence>
<dbReference type="EMBL" id="FXUG01000001">
    <property type="protein sequence ID" value="SMP37766.1"/>
    <property type="molecule type" value="Genomic_DNA"/>
</dbReference>
<dbReference type="HAMAP" id="MF_00920">
    <property type="entry name" value="FtsY"/>
    <property type="match status" value="1"/>
</dbReference>
<keyword evidence="7 9" id="KW-0675">Receptor</keyword>
<evidence type="ECO:0000313" key="14">
    <source>
        <dbReference type="Proteomes" id="UP001158067"/>
    </source>
</evidence>
<feature type="binding site" evidence="9">
    <location>
        <begin position="252"/>
        <end position="256"/>
    </location>
    <ligand>
        <name>GTP</name>
        <dbReference type="ChEBI" id="CHEBI:37565"/>
    </ligand>
</feature>
<evidence type="ECO:0000256" key="9">
    <source>
        <dbReference type="HAMAP-Rule" id="MF_00920"/>
    </source>
</evidence>
<keyword evidence="6 9" id="KW-0472">Membrane</keyword>
<dbReference type="Pfam" id="PF02881">
    <property type="entry name" value="SRP54_N"/>
    <property type="match status" value="1"/>
</dbReference>
<keyword evidence="4 9" id="KW-0378">Hydrolase</keyword>
<feature type="compositionally biased region" description="Pro residues" evidence="11">
    <location>
        <begin position="38"/>
        <end position="47"/>
    </location>
</feature>
<evidence type="ECO:0000256" key="2">
    <source>
        <dbReference type="ARBA" id="ARBA00022490"/>
    </source>
</evidence>
<evidence type="ECO:0000313" key="13">
    <source>
        <dbReference type="EMBL" id="SMP37766.1"/>
    </source>
</evidence>
<dbReference type="RefSeq" id="WP_283430300.1">
    <property type="nucleotide sequence ID" value="NZ_FXUG01000001.1"/>
</dbReference>
<protein>
    <recommendedName>
        <fullName evidence="9">Signal recognition particle receptor FtsY</fullName>
        <shortName evidence="9">SRP receptor</shortName>
        <ecNumber evidence="9">3.6.5.4</ecNumber>
    </recommendedName>
</protein>
<evidence type="ECO:0000256" key="8">
    <source>
        <dbReference type="ARBA" id="ARBA00048027"/>
    </source>
</evidence>
<evidence type="ECO:0000256" key="5">
    <source>
        <dbReference type="ARBA" id="ARBA00023134"/>
    </source>
</evidence>
<dbReference type="SMART" id="SM00962">
    <property type="entry name" value="SRP54"/>
    <property type="match status" value="1"/>
</dbReference>
<dbReference type="EC" id="3.6.5.4" evidence="9"/>
<evidence type="ECO:0000256" key="11">
    <source>
        <dbReference type="SAM" id="MobiDB-lite"/>
    </source>
</evidence>
<comment type="similarity">
    <text evidence="9">Belongs to the GTP-binding SRP family. FtsY subfamily.</text>
</comment>
<dbReference type="InterPro" id="IPR042101">
    <property type="entry name" value="SRP54_N_sf"/>
</dbReference>
<feature type="coiled-coil region" evidence="10">
    <location>
        <begin position="124"/>
        <end position="151"/>
    </location>
</feature>
<keyword evidence="3 9" id="KW-0547">Nucleotide-binding</keyword>
<comment type="function">
    <text evidence="9">Involved in targeting and insertion of nascent membrane proteins into the cytoplasmic membrane. Acts as a receptor for the complex formed by the signal recognition particle (SRP) and the ribosome-nascent chain (RNC).</text>
</comment>
<dbReference type="PANTHER" id="PTHR43134">
    <property type="entry name" value="SIGNAL RECOGNITION PARTICLE RECEPTOR SUBUNIT ALPHA"/>
    <property type="match status" value="1"/>
</dbReference>
<dbReference type="PANTHER" id="PTHR43134:SF1">
    <property type="entry name" value="SIGNAL RECOGNITION PARTICLE RECEPTOR SUBUNIT ALPHA"/>
    <property type="match status" value="1"/>
</dbReference>
<feature type="region of interest" description="Disordered" evidence="11">
    <location>
        <begin position="1"/>
        <end position="69"/>
    </location>
</feature>
<feature type="domain" description="SRP54-type proteins GTP-binding" evidence="12">
    <location>
        <begin position="337"/>
        <end position="350"/>
    </location>
</feature>
<evidence type="ECO:0000256" key="10">
    <source>
        <dbReference type="SAM" id="Coils"/>
    </source>
</evidence>
<dbReference type="NCBIfam" id="TIGR00064">
    <property type="entry name" value="ftsY"/>
    <property type="match status" value="1"/>
</dbReference>
<dbReference type="SMART" id="SM00382">
    <property type="entry name" value="AAA"/>
    <property type="match status" value="1"/>
</dbReference>
<dbReference type="InterPro" id="IPR000897">
    <property type="entry name" value="SRP54_GTPase_dom"/>
</dbReference>
<organism evidence="13 14">
    <name type="scientific">Neorhodopirellula lusitana</name>
    <dbReference type="NCBI Taxonomy" id="445327"/>
    <lineage>
        <taxon>Bacteria</taxon>
        <taxon>Pseudomonadati</taxon>
        <taxon>Planctomycetota</taxon>
        <taxon>Planctomycetia</taxon>
        <taxon>Pirellulales</taxon>
        <taxon>Pirellulaceae</taxon>
        <taxon>Neorhodopirellula</taxon>
    </lineage>
</organism>
<name>A0ABY1PN20_9BACT</name>
<dbReference type="Pfam" id="PF00448">
    <property type="entry name" value="SRP54"/>
    <property type="match status" value="1"/>
</dbReference>
<dbReference type="SUPFAM" id="SSF47364">
    <property type="entry name" value="Domain of the SRP/SRP receptor G-proteins"/>
    <property type="match status" value="1"/>
</dbReference>
<evidence type="ECO:0000256" key="1">
    <source>
        <dbReference type="ARBA" id="ARBA00022475"/>
    </source>
</evidence>
<evidence type="ECO:0000256" key="7">
    <source>
        <dbReference type="ARBA" id="ARBA00023170"/>
    </source>
</evidence>
<keyword evidence="2 9" id="KW-0963">Cytoplasm</keyword>
<gene>
    <name evidence="9" type="primary">ftsY</name>
    <name evidence="13" type="ORF">SAMN06265222_10125</name>
</gene>
<evidence type="ECO:0000256" key="6">
    <source>
        <dbReference type="ARBA" id="ARBA00023136"/>
    </source>
</evidence>
<dbReference type="Gene3D" id="1.20.120.140">
    <property type="entry name" value="Signal recognition particle SRP54, nucleotide-binding domain"/>
    <property type="match status" value="1"/>
</dbReference>
<dbReference type="SMART" id="SM00963">
    <property type="entry name" value="SRP54_N"/>
    <property type="match status" value="1"/>
</dbReference>
<dbReference type="InterPro" id="IPR036225">
    <property type="entry name" value="SRP/SRP_N"/>
</dbReference>
<comment type="caution">
    <text evidence="9">Lacks conserved residue(s) required for the propagation of feature annotation.</text>
</comment>
<keyword evidence="1 9" id="KW-1003">Cell membrane</keyword>
<dbReference type="Proteomes" id="UP001158067">
    <property type="component" value="Unassembled WGS sequence"/>
</dbReference>
<feature type="binding site" evidence="9">
    <location>
        <begin position="170"/>
        <end position="177"/>
    </location>
    <ligand>
        <name>GTP</name>
        <dbReference type="ChEBI" id="CHEBI:37565"/>
    </ligand>
</feature>
<sequence>MAFWRSKKSAADTAAAPATGPANTPVNDPESATSVPSDSPPPAPEPESAPANPEPAEKPKGGGVFSKITGGLQKTRRVLGTDIRDLFKSAGRLVDDEFLDELFARLIRTDMGTKPANLIRDEVAKKYRGRVVELEEVIQTITEEIRSQLRQDDGDLAKAKSGPTVILVVGVNGSGKTTSIGKLSHYLRAARYSLVLGAGDTFRAAAVEQLTIWSERIGCEIVKGNKGVDPASIAYQTVEKALEIKADYAIIDTAGRLQTQKNLMQELQKIRRVIEKKIPGAPHEVLLVLDATAGQNAISQAKGFSEAAGCTGIVLAKLDGSAKGGVVLPIRDQFQLPVKFVGLGEGMQDMAAFDPDSFADALLKG</sequence>
<comment type="subcellular location">
    <subcellularLocation>
        <location evidence="9">Cell membrane</location>
        <topology evidence="9">Peripheral membrane protein</topology>
        <orientation evidence="9">Cytoplasmic side</orientation>
    </subcellularLocation>
    <subcellularLocation>
        <location evidence="9">Cytoplasm</location>
    </subcellularLocation>
</comment>
<dbReference type="Gene3D" id="3.40.50.300">
    <property type="entry name" value="P-loop containing nucleotide triphosphate hydrolases"/>
    <property type="match status" value="1"/>
</dbReference>
<evidence type="ECO:0000256" key="4">
    <source>
        <dbReference type="ARBA" id="ARBA00022801"/>
    </source>
</evidence>
<accession>A0ABY1PN20</accession>
<keyword evidence="5 9" id="KW-0342">GTP-binding</keyword>
<dbReference type="InterPro" id="IPR013822">
    <property type="entry name" value="Signal_recog_particl_SRP54_hlx"/>
</dbReference>
<dbReference type="InterPro" id="IPR027417">
    <property type="entry name" value="P-loop_NTPase"/>
</dbReference>
<dbReference type="InterPro" id="IPR003593">
    <property type="entry name" value="AAA+_ATPase"/>
</dbReference>
<keyword evidence="10" id="KW-0175">Coiled coil</keyword>
<dbReference type="InterPro" id="IPR004390">
    <property type="entry name" value="SR_rcpt_FtsY"/>
</dbReference>
<evidence type="ECO:0000259" key="12">
    <source>
        <dbReference type="PROSITE" id="PS00300"/>
    </source>
</evidence>
<dbReference type="SUPFAM" id="SSF52540">
    <property type="entry name" value="P-loop containing nucleoside triphosphate hydrolases"/>
    <property type="match status" value="1"/>
</dbReference>
<dbReference type="CDD" id="cd17874">
    <property type="entry name" value="FtsY"/>
    <property type="match status" value="1"/>
</dbReference>
<reference evidence="13 14" key="1">
    <citation type="submission" date="2017-05" db="EMBL/GenBank/DDBJ databases">
        <authorList>
            <person name="Varghese N."/>
            <person name="Submissions S."/>
        </authorList>
    </citation>
    <scope>NUCLEOTIDE SEQUENCE [LARGE SCALE GENOMIC DNA]</scope>
    <source>
        <strain evidence="13 14">DSM 25457</strain>
    </source>
</reference>
<comment type="subunit">
    <text evidence="9">Part of the signal recognition particle protein translocation system, which is composed of SRP and FtsY.</text>
</comment>
<dbReference type="PROSITE" id="PS00300">
    <property type="entry name" value="SRP54"/>
    <property type="match status" value="1"/>
</dbReference>
<comment type="catalytic activity">
    <reaction evidence="8 9">
        <text>GTP + H2O = GDP + phosphate + H(+)</text>
        <dbReference type="Rhea" id="RHEA:19669"/>
        <dbReference type="ChEBI" id="CHEBI:15377"/>
        <dbReference type="ChEBI" id="CHEBI:15378"/>
        <dbReference type="ChEBI" id="CHEBI:37565"/>
        <dbReference type="ChEBI" id="CHEBI:43474"/>
        <dbReference type="ChEBI" id="CHEBI:58189"/>
        <dbReference type="EC" id="3.6.5.4"/>
    </reaction>
</comment>